<evidence type="ECO:0000256" key="1">
    <source>
        <dbReference type="SAM" id="Phobius"/>
    </source>
</evidence>
<dbReference type="RefSeq" id="WP_188645902.1">
    <property type="nucleotide sequence ID" value="NZ_BMHQ01000001.1"/>
</dbReference>
<keyword evidence="1" id="KW-0812">Transmembrane</keyword>
<name>A0A8J2YBG9_9BACL</name>
<evidence type="ECO:0000313" key="3">
    <source>
        <dbReference type="Proteomes" id="UP000625210"/>
    </source>
</evidence>
<dbReference type="Proteomes" id="UP000625210">
    <property type="component" value="Unassembled WGS sequence"/>
</dbReference>
<sequence length="82" mass="9503">MLAKIRYIFWGIAIFSALWSFITFIYDLAEASSGDYLTAFDAIDYFISGLLSSVQYLFYGELYHLLYTRLKPTSSSQSMREN</sequence>
<reference evidence="2" key="2">
    <citation type="submission" date="2020-09" db="EMBL/GenBank/DDBJ databases">
        <authorList>
            <person name="Sun Q."/>
            <person name="Zhou Y."/>
        </authorList>
    </citation>
    <scope>NUCLEOTIDE SEQUENCE</scope>
    <source>
        <strain evidence="2">CGMCC 1.15179</strain>
    </source>
</reference>
<evidence type="ECO:0000313" key="2">
    <source>
        <dbReference type="EMBL" id="GGE03285.1"/>
    </source>
</evidence>
<gene>
    <name evidence="2" type="ORF">GCM10011571_00130</name>
</gene>
<keyword evidence="1" id="KW-0472">Membrane</keyword>
<keyword evidence="1" id="KW-1133">Transmembrane helix</keyword>
<comment type="caution">
    <text evidence="2">The sequence shown here is derived from an EMBL/GenBank/DDBJ whole genome shotgun (WGS) entry which is preliminary data.</text>
</comment>
<feature type="transmembrane region" description="Helical" evidence="1">
    <location>
        <begin position="46"/>
        <end position="66"/>
    </location>
</feature>
<protein>
    <submittedName>
        <fullName evidence="2">Uncharacterized protein</fullName>
    </submittedName>
</protein>
<dbReference type="EMBL" id="BMHQ01000001">
    <property type="protein sequence ID" value="GGE03285.1"/>
    <property type="molecule type" value="Genomic_DNA"/>
</dbReference>
<dbReference type="AlphaFoldDB" id="A0A8J2YBG9"/>
<feature type="transmembrane region" description="Helical" evidence="1">
    <location>
        <begin position="7"/>
        <end position="26"/>
    </location>
</feature>
<organism evidence="2 3">
    <name type="scientific">Marinithermofilum abyssi</name>
    <dbReference type="NCBI Taxonomy" id="1571185"/>
    <lineage>
        <taxon>Bacteria</taxon>
        <taxon>Bacillati</taxon>
        <taxon>Bacillota</taxon>
        <taxon>Bacilli</taxon>
        <taxon>Bacillales</taxon>
        <taxon>Thermoactinomycetaceae</taxon>
        <taxon>Marinithermofilum</taxon>
    </lineage>
</organism>
<proteinExistence type="predicted"/>
<keyword evidence="3" id="KW-1185">Reference proteome</keyword>
<reference evidence="2" key="1">
    <citation type="journal article" date="2014" name="Int. J. Syst. Evol. Microbiol.">
        <title>Complete genome sequence of Corynebacterium casei LMG S-19264T (=DSM 44701T), isolated from a smear-ripened cheese.</title>
        <authorList>
            <consortium name="US DOE Joint Genome Institute (JGI-PGF)"/>
            <person name="Walter F."/>
            <person name="Albersmeier A."/>
            <person name="Kalinowski J."/>
            <person name="Ruckert C."/>
        </authorList>
    </citation>
    <scope>NUCLEOTIDE SEQUENCE</scope>
    <source>
        <strain evidence="2">CGMCC 1.15179</strain>
    </source>
</reference>
<accession>A0A8J2YBG9</accession>